<comment type="caution">
    <text evidence="4">The sequence shown here is derived from an EMBL/GenBank/DDBJ whole genome shotgun (WGS) entry which is preliminary data.</text>
</comment>
<gene>
    <name evidence="4" type="primary">lytR</name>
    <name evidence="4" type="ORF">JCM31185_09120</name>
</gene>
<dbReference type="SMART" id="SM00850">
    <property type="entry name" value="LytTR"/>
    <property type="match status" value="1"/>
</dbReference>
<dbReference type="RefSeq" id="WP_407883015.1">
    <property type="nucleotide sequence ID" value="NZ_BQXO01000002.1"/>
</dbReference>
<keyword evidence="1" id="KW-0597">Phosphoprotein</keyword>
<dbReference type="PROSITE" id="PS50110">
    <property type="entry name" value="RESPONSE_REGULATORY"/>
    <property type="match status" value="1"/>
</dbReference>
<sequence>MKVLIVDDEPLARDELEYLLTQNQVVTKVQQADSISAAITQLVAMPMDLVFLDISLSNENGFDLADKLHQLATPPLVVFATAYDQYAVRAFNIDAIDYVLKPFEQRRIDQALAKAATALQTRSVDQRETNLTPTPMANAVISITEDEKTRVLKQRDILAGFVENGELVIITATQRIGAHQTLSWLLTRLAPEQFMQIHRSMVVNVNAVSEVEPWFNHTYQITLTNGDKMPVSRSFVKEMKQRLNM</sequence>
<dbReference type="InterPro" id="IPR046947">
    <property type="entry name" value="LytR-like"/>
</dbReference>
<organism evidence="4 5">
    <name type="scientific">Furfurilactobacillus curtus</name>
    <dbReference type="NCBI Taxonomy" id="1746200"/>
    <lineage>
        <taxon>Bacteria</taxon>
        <taxon>Bacillati</taxon>
        <taxon>Bacillota</taxon>
        <taxon>Bacilli</taxon>
        <taxon>Lactobacillales</taxon>
        <taxon>Lactobacillaceae</taxon>
        <taxon>Furfurilactobacillus</taxon>
    </lineage>
</organism>
<evidence type="ECO:0000259" key="2">
    <source>
        <dbReference type="PROSITE" id="PS50110"/>
    </source>
</evidence>
<proteinExistence type="predicted"/>
<dbReference type="SUPFAM" id="SSF52172">
    <property type="entry name" value="CheY-like"/>
    <property type="match status" value="1"/>
</dbReference>
<reference evidence="4 5" key="1">
    <citation type="submission" date="2022-03" db="EMBL/GenBank/DDBJ databases">
        <title>Draft genome sequence of Furfurilactobacillus curtus JCM 31185.</title>
        <authorList>
            <person name="Suzuki S."/>
            <person name="Endo A."/>
            <person name="Kajikawa A."/>
        </authorList>
    </citation>
    <scope>NUCLEOTIDE SEQUENCE [LARGE SCALE GENOMIC DNA]</scope>
    <source>
        <strain evidence="4 5">JCM 31185</strain>
    </source>
</reference>
<feature type="domain" description="HTH LytTR-type" evidence="3">
    <location>
        <begin position="141"/>
        <end position="245"/>
    </location>
</feature>
<dbReference type="Gene3D" id="3.40.50.2300">
    <property type="match status" value="1"/>
</dbReference>
<feature type="modified residue" description="4-aspartylphosphate" evidence="1">
    <location>
        <position position="53"/>
    </location>
</feature>
<keyword evidence="5" id="KW-1185">Reference proteome</keyword>
<dbReference type="InterPro" id="IPR011006">
    <property type="entry name" value="CheY-like_superfamily"/>
</dbReference>
<dbReference type="InterPro" id="IPR007492">
    <property type="entry name" value="LytTR_DNA-bd_dom"/>
</dbReference>
<dbReference type="Proteomes" id="UP001628078">
    <property type="component" value="Unassembled WGS sequence"/>
</dbReference>
<name>A0ABQ5JQH7_9LACO</name>
<feature type="domain" description="Response regulatory" evidence="2">
    <location>
        <begin position="2"/>
        <end position="116"/>
    </location>
</feature>
<dbReference type="SMART" id="SM00448">
    <property type="entry name" value="REC"/>
    <property type="match status" value="1"/>
</dbReference>
<evidence type="ECO:0000313" key="4">
    <source>
        <dbReference type="EMBL" id="GKT05624.1"/>
    </source>
</evidence>
<dbReference type="Pfam" id="PF04397">
    <property type="entry name" value="LytTR"/>
    <property type="match status" value="1"/>
</dbReference>
<evidence type="ECO:0000313" key="5">
    <source>
        <dbReference type="Proteomes" id="UP001628078"/>
    </source>
</evidence>
<dbReference type="InterPro" id="IPR001789">
    <property type="entry name" value="Sig_transdc_resp-reg_receiver"/>
</dbReference>
<dbReference type="Gene3D" id="2.40.50.1020">
    <property type="entry name" value="LytTr DNA-binding domain"/>
    <property type="match status" value="1"/>
</dbReference>
<protein>
    <submittedName>
        <fullName evidence="4">Sensory transduction protein LytR</fullName>
    </submittedName>
</protein>
<evidence type="ECO:0000256" key="1">
    <source>
        <dbReference type="PROSITE-ProRule" id="PRU00169"/>
    </source>
</evidence>
<dbReference type="Pfam" id="PF00072">
    <property type="entry name" value="Response_reg"/>
    <property type="match status" value="1"/>
</dbReference>
<dbReference type="EMBL" id="BQXO01000002">
    <property type="protein sequence ID" value="GKT05624.1"/>
    <property type="molecule type" value="Genomic_DNA"/>
</dbReference>
<evidence type="ECO:0000259" key="3">
    <source>
        <dbReference type="PROSITE" id="PS50930"/>
    </source>
</evidence>
<accession>A0ABQ5JQH7</accession>
<dbReference type="PANTHER" id="PTHR37299">
    <property type="entry name" value="TRANSCRIPTIONAL REGULATOR-RELATED"/>
    <property type="match status" value="1"/>
</dbReference>
<dbReference type="PANTHER" id="PTHR37299:SF1">
    <property type="entry name" value="STAGE 0 SPORULATION PROTEIN A HOMOLOG"/>
    <property type="match status" value="1"/>
</dbReference>
<dbReference type="PROSITE" id="PS50930">
    <property type="entry name" value="HTH_LYTTR"/>
    <property type="match status" value="1"/>
</dbReference>